<feature type="domain" description="Bacterial type II secretion system protein E" evidence="4">
    <location>
        <begin position="238"/>
        <end position="516"/>
    </location>
</feature>
<evidence type="ECO:0000259" key="4">
    <source>
        <dbReference type="Pfam" id="PF00437"/>
    </source>
</evidence>
<comment type="caution">
    <text evidence="5">The sequence shown here is derived from an EMBL/GenBank/DDBJ whole genome shotgun (WGS) entry which is preliminary data.</text>
</comment>
<dbReference type="InterPro" id="IPR001482">
    <property type="entry name" value="T2SS/T4SS_dom"/>
</dbReference>
<evidence type="ECO:0000256" key="2">
    <source>
        <dbReference type="ARBA" id="ARBA00022741"/>
    </source>
</evidence>
<dbReference type="GO" id="GO:0005524">
    <property type="term" value="F:ATP binding"/>
    <property type="evidence" value="ECO:0007669"/>
    <property type="project" value="UniProtKB-KW"/>
</dbReference>
<dbReference type="OrthoDB" id="9804785at2"/>
<evidence type="ECO:0000256" key="3">
    <source>
        <dbReference type="ARBA" id="ARBA00022840"/>
    </source>
</evidence>
<dbReference type="GO" id="GO:0005886">
    <property type="term" value="C:plasma membrane"/>
    <property type="evidence" value="ECO:0007669"/>
    <property type="project" value="TreeGrafter"/>
</dbReference>
<accession>A0A270B751</accession>
<dbReference type="Proteomes" id="UP000216033">
    <property type="component" value="Unassembled WGS sequence"/>
</dbReference>
<name>A0A270B751_9PROT</name>
<dbReference type="Gene3D" id="3.40.50.300">
    <property type="entry name" value="P-loop containing nucleotide triphosphate hydrolases"/>
    <property type="match status" value="1"/>
</dbReference>
<keyword evidence="6" id="KW-1185">Reference proteome</keyword>
<dbReference type="Gene3D" id="3.30.450.90">
    <property type="match status" value="1"/>
</dbReference>
<dbReference type="PANTHER" id="PTHR30258">
    <property type="entry name" value="TYPE II SECRETION SYSTEM PROTEIN GSPE-RELATED"/>
    <property type="match status" value="1"/>
</dbReference>
<proteinExistence type="inferred from homology"/>
<gene>
    <name evidence="5" type="ORF">B9K05_12565</name>
</gene>
<dbReference type="AlphaFoldDB" id="A0A270B751"/>
<evidence type="ECO:0000313" key="6">
    <source>
        <dbReference type="Proteomes" id="UP000216033"/>
    </source>
</evidence>
<reference evidence="5 6" key="1">
    <citation type="submission" date="2017-04" db="EMBL/GenBank/DDBJ databases">
        <title>Kefir bacterial isolates.</title>
        <authorList>
            <person name="Kim Y."/>
            <person name="Blasche S."/>
            <person name="Patil K.R."/>
        </authorList>
    </citation>
    <scope>NUCLEOTIDE SEQUENCE [LARGE SCALE GENOMIC DNA]</scope>
    <source>
        <strain evidence="5 6">KR-2</strain>
    </source>
</reference>
<dbReference type="EMBL" id="NDFP01000018">
    <property type="protein sequence ID" value="PAL20842.1"/>
    <property type="molecule type" value="Genomic_DNA"/>
</dbReference>
<evidence type="ECO:0000313" key="5">
    <source>
        <dbReference type="EMBL" id="PAL20842.1"/>
    </source>
</evidence>
<keyword evidence="2" id="KW-0547">Nucleotide-binding</keyword>
<dbReference type="GO" id="GO:0016887">
    <property type="term" value="F:ATP hydrolysis activity"/>
    <property type="evidence" value="ECO:0007669"/>
    <property type="project" value="TreeGrafter"/>
</dbReference>
<dbReference type="RefSeq" id="WP_095351926.1">
    <property type="nucleotide sequence ID" value="NZ_JABUNT010000017.1"/>
</dbReference>
<comment type="similarity">
    <text evidence="1">Belongs to the GSP E family.</text>
</comment>
<dbReference type="SUPFAM" id="SSF52540">
    <property type="entry name" value="P-loop containing nucleoside triphosphate hydrolases"/>
    <property type="match status" value="1"/>
</dbReference>
<dbReference type="Pfam" id="PF00437">
    <property type="entry name" value="T2SSE"/>
    <property type="match status" value="1"/>
</dbReference>
<protein>
    <recommendedName>
        <fullName evidence="4">Bacterial type II secretion system protein E domain-containing protein</fullName>
    </recommendedName>
</protein>
<dbReference type="PANTHER" id="PTHR30258:SF3">
    <property type="entry name" value="SLL1921 PROTEIN"/>
    <property type="match status" value="1"/>
</dbReference>
<organism evidence="5 6">
    <name type="scientific">Acetobacter syzygii</name>
    <dbReference type="NCBI Taxonomy" id="146476"/>
    <lineage>
        <taxon>Bacteria</taxon>
        <taxon>Pseudomonadati</taxon>
        <taxon>Pseudomonadota</taxon>
        <taxon>Alphaproteobacteria</taxon>
        <taxon>Acetobacterales</taxon>
        <taxon>Acetobacteraceae</taxon>
        <taxon>Acetobacter</taxon>
    </lineage>
</organism>
<sequence>MLKKFFNPGKSSQPAKLNIVRVPMEFEGRIFIDTIAQTIMADEKLKRKTNFLEWLDDAHSHPSLHHLKIIWAPISHVSAEIEKDHHHGDGHKHVEDDAEARDHALALLREAASYNASDIHIHRQANHTEISFRVNGKLGIAHEYDNNFADHLIPVLYTLCRSRDASQSPMEFQDGSIPNDELTGTGIANVRVVKGPCYPVTEGGQFMILREQYARTGSTRKNDKPLKPLRTPRRPEGTAKFVEFGLSEDQIERIQRISMAPSGVLLCTGPTGSGKTTLLFEVAADKARKQPGRRLITIEQPVEYPMPWAIQLEISNALDAEKAGAEFKARLRNALRMDPNDMIIGEIRDAEVALTVIDAAQTGHFVMSTLHVDDAFDYPLRLRNMDDRRLGFDTTCNASVVRGIVAQRLVPLLCPHCSIPWKADDDRMPRSTNAAVLTWGDNRDIIRRIGPGCEHCHGTGTHDRTAVAEIIETDEELMSDFVQFSTSVARHRFRARKGVDPSMVETALKRVFTGKVDPFDVLTEVDQIRPRDVVMEEREKGARL</sequence>
<keyword evidence="3" id="KW-0067">ATP-binding</keyword>
<dbReference type="InterPro" id="IPR027417">
    <property type="entry name" value="P-loop_NTPase"/>
</dbReference>
<evidence type="ECO:0000256" key="1">
    <source>
        <dbReference type="ARBA" id="ARBA00006611"/>
    </source>
</evidence>